<accession>A0A8R1DIJ3</accession>
<dbReference type="GO" id="GO:0003743">
    <property type="term" value="F:translation initiation factor activity"/>
    <property type="evidence" value="ECO:0007669"/>
    <property type="project" value="TreeGrafter"/>
</dbReference>
<organism evidence="9 10">
    <name type="scientific">Caenorhabditis japonica</name>
    <dbReference type="NCBI Taxonomy" id="281687"/>
    <lineage>
        <taxon>Eukaryota</taxon>
        <taxon>Metazoa</taxon>
        <taxon>Ecdysozoa</taxon>
        <taxon>Nematoda</taxon>
        <taxon>Chromadorea</taxon>
        <taxon>Rhabditida</taxon>
        <taxon>Rhabditina</taxon>
        <taxon>Rhabditomorpha</taxon>
        <taxon>Rhabditoidea</taxon>
        <taxon>Rhabditidae</taxon>
        <taxon>Peloderinae</taxon>
        <taxon>Caenorhabditis</taxon>
    </lineage>
</organism>
<feature type="compositionally biased region" description="Acidic residues" evidence="7">
    <location>
        <begin position="464"/>
        <end position="480"/>
    </location>
</feature>
<feature type="region of interest" description="Disordered" evidence="7">
    <location>
        <begin position="461"/>
        <end position="497"/>
    </location>
</feature>
<comment type="subcellular location">
    <subcellularLocation>
        <location evidence="1">Cytoplasm</location>
        <location evidence="1">Cytosol</location>
    </subcellularLocation>
</comment>
<evidence type="ECO:0000313" key="9">
    <source>
        <dbReference type="EnsemblMetazoa" id="CJA03795.1"/>
    </source>
</evidence>
<name>A0A8R1DIJ3_CAEJA</name>
<dbReference type="AlphaFoldDB" id="A0A8R1DIJ3"/>
<evidence type="ECO:0000259" key="8">
    <source>
        <dbReference type="Pfam" id="PF25084"/>
    </source>
</evidence>
<feature type="domain" description="EIF2B subunit epsilon/gamma LbH" evidence="8">
    <location>
        <begin position="326"/>
        <end position="406"/>
    </location>
</feature>
<keyword evidence="5" id="KW-0648">Protein biosynthesis</keyword>
<keyword evidence="10" id="KW-1185">Reference proteome</keyword>
<dbReference type="SUPFAM" id="SSF51161">
    <property type="entry name" value="Trimeric LpxA-like enzymes"/>
    <property type="match status" value="1"/>
</dbReference>
<evidence type="ECO:0000256" key="6">
    <source>
        <dbReference type="ARBA" id="ARBA00046432"/>
    </source>
</evidence>
<dbReference type="EnsemblMetazoa" id="CJA03795.1">
    <property type="protein sequence ID" value="CJA03795.1"/>
    <property type="gene ID" value="WBGene00122999"/>
</dbReference>
<keyword evidence="3" id="KW-0963">Cytoplasm</keyword>
<reference evidence="10" key="1">
    <citation type="submission" date="2010-08" db="EMBL/GenBank/DDBJ databases">
        <authorList>
            <consortium name="Caenorhabditis japonica Sequencing Consortium"/>
            <person name="Wilson R.K."/>
        </authorList>
    </citation>
    <scope>NUCLEOTIDE SEQUENCE [LARGE SCALE GENOMIC DNA]</scope>
    <source>
        <strain evidence="10">DF5081</strain>
    </source>
</reference>
<dbReference type="Gene3D" id="2.160.10.10">
    <property type="entry name" value="Hexapeptide repeat proteins"/>
    <property type="match status" value="1"/>
</dbReference>
<sequence length="531" mass="59629">MTPPASAFKKAPRKEEPPLTAVVMLDVHDQRFASILQSYPCFGTFPIANVPVINFALSGLMRTEVKNVFLVVSGLNSEYADKIQKEWKMAFEEFNVVICDGAASLGDCMRELHNRELITTDFLLLSSPTCLISTNLVTQIAEFRKRRRESADNVMTLLYSHRENPEQSVIGVNSTTNKLMLFPAANSLNSVKAEKRDFYEGVDIRRDITNTGIAFCSRLIATQFSDNFDFVSLDDVVREILSKDDILGMSVHIDVMPTKERAFYAYDFESLVLLNTLVLERWFYPLVPETADLSRCFTTNPRNLYREEDVENIIIKAKTWILSDLSSTVSFGRNAKISYEAVINNSSIGENSTIESNTNISNCLIGRNCRIGANCTIENSFIGDNVTIPDGAHIQKESVIGNGVIYPKGLTAVPHSAIFHDAINEDQFDKISSQKIGSVHVAKLRSNAPFWKRSVNGRTNFSVEESESEGSDDEDDEDDNYGNGVDNSTRQFHDEVLESMQKILDSEDQPNQQFSEISENAPIDLKQWEII</sequence>
<dbReference type="PANTHER" id="PTHR45887">
    <property type="entry name" value="TRANSLATION INITIATION FACTOR EIF-2B SUBUNIT EPSILON"/>
    <property type="match status" value="1"/>
</dbReference>
<reference evidence="9" key="2">
    <citation type="submission" date="2022-06" db="UniProtKB">
        <authorList>
            <consortium name="EnsemblMetazoa"/>
        </authorList>
    </citation>
    <scope>IDENTIFICATION</scope>
    <source>
        <strain evidence="9">DF5081</strain>
    </source>
</reference>
<comment type="subunit">
    <text evidence="6">Component of the translation initiation factor 2B (eIF2B) complex which is a heterodecamer of two sets of five different subunits: alpha, beta, gamma, delta and epsilon. Subunits alpha, beta and delta comprise a regulatory subcomplex and subunits epsilon and gamma comprise a catalytic subcomplex. Within the complex, the hexameric regulatory complex resides at the center, with the two heterodimeric catalytic subcomplexes bound on opposite sides.</text>
</comment>
<evidence type="ECO:0000256" key="7">
    <source>
        <dbReference type="SAM" id="MobiDB-lite"/>
    </source>
</evidence>
<dbReference type="Pfam" id="PF25084">
    <property type="entry name" value="LbH_EIF2B"/>
    <property type="match status" value="1"/>
</dbReference>
<keyword evidence="4" id="KW-0396">Initiation factor</keyword>
<protein>
    <recommendedName>
        <fullName evidence="8">EIF2B subunit epsilon/gamma LbH domain-containing protein</fullName>
    </recommendedName>
</protein>
<dbReference type="GO" id="GO:0005851">
    <property type="term" value="C:eukaryotic translation initiation factor 2B complex"/>
    <property type="evidence" value="ECO:0007669"/>
    <property type="project" value="TreeGrafter"/>
</dbReference>
<proteinExistence type="inferred from homology"/>
<dbReference type="InterPro" id="IPR011004">
    <property type="entry name" value="Trimer_LpxA-like_sf"/>
</dbReference>
<evidence type="ECO:0000256" key="2">
    <source>
        <dbReference type="ARBA" id="ARBA00007878"/>
    </source>
</evidence>
<dbReference type="Gene3D" id="3.90.550.10">
    <property type="entry name" value="Spore Coat Polysaccharide Biosynthesis Protein SpsA, Chain A"/>
    <property type="match status" value="1"/>
</dbReference>
<comment type="similarity">
    <text evidence="2">Belongs to the eIF-2B gamma/epsilon subunits family.</text>
</comment>
<dbReference type="InterPro" id="IPR051956">
    <property type="entry name" value="eIF2B_epsilon"/>
</dbReference>
<dbReference type="Proteomes" id="UP000005237">
    <property type="component" value="Unassembled WGS sequence"/>
</dbReference>
<dbReference type="GO" id="GO:0031369">
    <property type="term" value="F:translation initiation factor binding"/>
    <property type="evidence" value="ECO:0007669"/>
    <property type="project" value="TreeGrafter"/>
</dbReference>
<dbReference type="InterPro" id="IPR029044">
    <property type="entry name" value="Nucleotide-diphossugar_trans"/>
</dbReference>
<evidence type="ECO:0000256" key="4">
    <source>
        <dbReference type="ARBA" id="ARBA00022540"/>
    </source>
</evidence>
<dbReference type="OMA" id="CHIDICA"/>
<dbReference type="GO" id="GO:0005085">
    <property type="term" value="F:guanyl-nucleotide exchange factor activity"/>
    <property type="evidence" value="ECO:0007669"/>
    <property type="project" value="TreeGrafter"/>
</dbReference>
<evidence type="ECO:0000256" key="5">
    <source>
        <dbReference type="ARBA" id="ARBA00022917"/>
    </source>
</evidence>
<dbReference type="SUPFAM" id="SSF53448">
    <property type="entry name" value="Nucleotide-diphospho-sugar transferases"/>
    <property type="match status" value="1"/>
</dbReference>
<evidence type="ECO:0000256" key="3">
    <source>
        <dbReference type="ARBA" id="ARBA00022490"/>
    </source>
</evidence>
<dbReference type="InterPro" id="IPR056764">
    <property type="entry name" value="LbH_EIF2B3/5"/>
</dbReference>
<evidence type="ECO:0000256" key="1">
    <source>
        <dbReference type="ARBA" id="ARBA00004514"/>
    </source>
</evidence>
<evidence type="ECO:0000313" key="10">
    <source>
        <dbReference type="Proteomes" id="UP000005237"/>
    </source>
</evidence>
<dbReference type="PANTHER" id="PTHR45887:SF1">
    <property type="entry name" value="TRANSLATION INITIATION FACTOR EIF-2B SUBUNIT EPSILON"/>
    <property type="match status" value="1"/>
</dbReference>